<evidence type="ECO:0000313" key="1">
    <source>
        <dbReference type="EMBL" id="CEM22680.1"/>
    </source>
</evidence>
<name>A0A0G4G3P3_VITBC</name>
<protein>
    <submittedName>
        <fullName evidence="1">Uncharacterized protein</fullName>
    </submittedName>
</protein>
<organism evidence="1 2">
    <name type="scientific">Vitrella brassicaformis (strain CCMP3155)</name>
    <dbReference type="NCBI Taxonomy" id="1169540"/>
    <lineage>
        <taxon>Eukaryota</taxon>
        <taxon>Sar</taxon>
        <taxon>Alveolata</taxon>
        <taxon>Colpodellida</taxon>
        <taxon>Vitrellaceae</taxon>
        <taxon>Vitrella</taxon>
    </lineage>
</organism>
<dbReference type="VEuPathDB" id="CryptoDB:Vbra_21931"/>
<dbReference type="Proteomes" id="UP000041254">
    <property type="component" value="Unassembled WGS sequence"/>
</dbReference>
<evidence type="ECO:0000313" key="2">
    <source>
        <dbReference type="Proteomes" id="UP000041254"/>
    </source>
</evidence>
<dbReference type="InParanoid" id="A0A0G4G3P3"/>
<proteinExistence type="predicted"/>
<gene>
    <name evidence="1" type="ORF">Vbra_21931</name>
</gene>
<accession>A0A0G4G3P3</accession>
<keyword evidence="2" id="KW-1185">Reference proteome</keyword>
<dbReference type="AlphaFoldDB" id="A0A0G4G3P3"/>
<sequence length="158" mass="18911">MVYTRRTATSKLDPELKHVWERGNEESRDFKTTSAEMSEDVEEFLRWRQERLQSRKEFEMSQGVGDEAVSDDPIVTKLANDIIKNERRGKDMPHRRDNVRELFCAPTDKTDSTQKSTHIWDSLFTNEMSKRNPAYCKQKYEEKRFLEDKVRYKHTMRA</sequence>
<reference evidence="1 2" key="1">
    <citation type="submission" date="2014-11" db="EMBL/GenBank/DDBJ databases">
        <authorList>
            <person name="Zhu J."/>
            <person name="Qi W."/>
            <person name="Song R."/>
        </authorList>
    </citation>
    <scope>NUCLEOTIDE SEQUENCE [LARGE SCALE GENOMIC DNA]</scope>
</reference>
<dbReference type="EMBL" id="CDMY01000554">
    <property type="protein sequence ID" value="CEM22680.1"/>
    <property type="molecule type" value="Genomic_DNA"/>
</dbReference>